<evidence type="ECO:0000256" key="1">
    <source>
        <dbReference type="SAM" id="MobiDB-lite"/>
    </source>
</evidence>
<evidence type="ECO:0000259" key="3">
    <source>
        <dbReference type="Pfam" id="PF20153"/>
    </source>
</evidence>
<keyword evidence="2" id="KW-0472">Membrane</keyword>
<feature type="region of interest" description="Disordered" evidence="1">
    <location>
        <begin position="1"/>
        <end position="69"/>
    </location>
</feature>
<dbReference type="AlphaFoldDB" id="A0AAD4QDG9"/>
<sequence>MAPKRRTQQLEPGPSPDRSTAPKETLQQLGPSQNTGKETNVPRETGPQRLDPPQKTGDDTTASRETTYSDPSGAIFSIYLTHASKFDDEDVENWKGGADGILVFTGLFSSTVASLIALSFPSLQPDPNATVESLLANISQQLSTTNGTSPAASPSTQVPPKFSPPALAVFVNSVWFLSLVLSLTCALIATLLQQWARGYRQIIQRNHAPHVRAHIREYLSRGAHKFGIFGLVKALPLLLLISVFLFFAGLVAFAF</sequence>
<evidence type="ECO:0000313" key="4">
    <source>
        <dbReference type="EMBL" id="KAH8991213.1"/>
    </source>
</evidence>
<dbReference type="Proteomes" id="UP001201163">
    <property type="component" value="Unassembled WGS sequence"/>
</dbReference>
<dbReference type="InterPro" id="IPR045338">
    <property type="entry name" value="DUF6535"/>
</dbReference>
<proteinExistence type="predicted"/>
<feature type="compositionally biased region" description="Polar residues" evidence="1">
    <location>
        <begin position="25"/>
        <end position="38"/>
    </location>
</feature>
<name>A0AAD4QDG9_9AGAM</name>
<feature type="non-terminal residue" evidence="4">
    <location>
        <position position="1"/>
    </location>
</feature>
<feature type="transmembrane region" description="Helical" evidence="2">
    <location>
        <begin position="226"/>
        <end position="254"/>
    </location>
</feature>
<accession>A0AAD4QDG9</accession>
<feature type="transmembrane region" description="Helical" evidence="2">
    <location>
        <begin position="101"/>
        <end position="120"/>
    </location>
</feature>
<organism evidence="4 5">
    <name type="scientific">Lactarius akahatsu</name>
    <dbReference type="NCBI Taxonomy" id="416441"/>
    <lineage>
        <taxon>Eukaryota</taxon>
        <taxon>Fungi</taxon>
        <taxon>Dikarya</taxon>
        <taxon>Basidiomycota</taxon>
        <taxon>Agaricomycotina</taxon>
        <taxon>Agaricomycetes</taxon>
        <taxon>Russulales</taxon>
        <taxon>Russulaceae</taxon>
        <taxon>Lactarius</taxon>
    </lineage>
</organism>
<protein>
    <recommendedName>
        <fullName evidence="3">DUF6535 domain-containing protein</fullName>
    </recommendedName>
</protein>
<feature type="transmembrane region" description="Helical" evidence="2">
    <location>
        <begin position="167"/>
        <end position="192"/>
    </location>
</feature>
<keyword evidence="2" id="KW-0812">Transmembrane</keyword>
<gene>
    <name evidence="4" type="ORF">EDB92DRAFT_1798428</name>
</gene>
<keyword evidence="5" id="KW-1185">Reference proteome</keyword>
<evidence type="ECO:0000256" key="2">
    <source>
        <dbReference type="SAM" id="Phobius"/>
    </source>
</evidence>
<evidence type="ECO:0000313" key="5">
    <source>
        <dbReference type="Proteomes" id="UP001201163"/>
    </source>
</evidence>
<reference evidence="4" key="1">
    <citation type="submission" date="2022-01" db="EMBL/GenBank/DDBJ databases">
        <title>Comparative genomics reveals a dynamic genome evolution in the ectomycorrhizal milk-cap (Lactarius) mushrooms.</title>
        <authorList>
            <consortium name="DOE Joint Genome Institute"/>
            <person name="Lebreton A."/>
            <person name="Tang N."/>
            <person name="Kuo A."/>
            <person name="LaButti K."/>
            <person name="Drula E."/>
            <person name="Barry K."/>
            <person name="Clum A."/>
            <person name="Lipzen A."/>
            <person name="Mousain D."/>
            <person name="Ng V."/>
            <person name="Wang R."/>
            <person name="Wang X."/>
            <person name="Dai Y."/>
            <person name="Henrissat B."/>
            <person name="Grigoriev I.V."/>
            <person name="Guerin-Laguette A."/>
            <person name="Yu F."/>
            <person name="Martin F.M."/>
        </authorList>
    </citation>
    <scope>NUCLEOTIDE SEQUENCE</scope>
    <source>
        <strain evidence="4">QP</strain>
    </source>
</reference>
<comment type="caution">
    <text evidence="4">The sequence shown here is derived from an EMBL/GenBank/DDBJ whole genome shotgun (WGS) entry which is preliminary data.</text>
</comment>
<keyword evidence="2" id="KW-1133">Transmembrane helix</keyword>
<dbReference type="Pfam" id="PF20153">
    <property type="entry name" value="DUF6535"/>
    <property type="match status" value="1"/>
</dbReference>
<feature type="domain" description="DUF6535" evidence="3">
    <location>
        <begin position="78"/>
        <end position="254"/>
    </location>
</feature>
<dbReference type="EMBL" id="JAKELL010000027">
    <property type="protein sequence ID" value="KAH8991213.1"/>
    <property type="molecule type" value="Genomic_DNA"/>
</dbReference>